<name>A0A0R1HKQ0_9LACO</name>
<keyword evidence="1" id="KW-0732">Signal</keyword>
<dbReference type="AlphaFoldDB" id="A0A0R1HKQ0"/>
<reference evidence="2 3" key="1">
    <citation type="journal article" date="2015" name="Genome Announc.">
        <title>Expanding the biotechnology potential of lactobacilli through comparative genomics of 213 strains and associated genera.</title>
        <authorList>
            <person name="Sun Z."/>
            <person name="Harris H.M."/>
            <person name="McCann A."/>
            <person name="Guo C."/>
            <person name="Argimon S."/>
            <person name="Zhang W."/>
            <person name="Yang X."/>
            <person name="Jeffery I.B."/>
            <person name="Cooney J.C."/>
            <person name="Kagawa T.F."/>
            <person name="Liu W."/>
            <person name="Song Y."/>
            <person name="Salvetti E."/>
            <person name="Wrobel A."/>
            <person name="Rasinkangas P."/>
            <person name="Parkhill J."/>
            <person name="Rea M.C."/>
            <person name="O'Sullivan O."/>
            <person name="Ritari J."/>
            <person name="Douillard F.P."/>
            <person name="Paul Ross R."/>
            <person name="Yang R."/>
            <person name="Briner A.E."/>
            <person name="Felis G.E."/>
            <person name="de Vos W.M."/>
            <person name="Barrangou R."/>
            <person name="Klaenhammer T.R."/>
            <person name="Caufield P.W."/>
            <person name="Cui Y."/>
            <person name="Zhang H."/>
            <person name="O'Toole P.W."/>
        </authorList>
    </citation>
    <scope>NUCLEOTIDE SEQUENCE [LARGE SCALE GENOMIC DNA]</scope>
    <source>
        <strain evidence="2 3">JCM 15530</strain>
    </source>
</reference>
<accession>A0A0R1HKQ0</accession>
<evidence type="ECO:0000313" key="3">
    <source>
        <dbReference type="Proteomes" id="UP000050911"/>
    </source>
</evidence>
<evidence type="ECO:0000313" key="2">
    <source>
        <dbReference type="EMBL" id="KRK46955.1"/>
    </source>
</evidence>
<organism evidence="2 3">
    <name type="scientific">Secundilactobacillus kimchicus JCM 15530</name>
    <dbReference type="NCBI Taxonomy" id="1302272"/>
    <lineage>
        <taxon>Bacteria</taxon>
        <taxon>Bacillati</taxon>
        <taxon>Bacillota</taxon>
        <taxon>Bacilli</taxon>
        <taxon>Lactobacillales</taxon>
        <taxon>Lactobacillaceae</taxon>
        <taxon>Secundilactobacillus</taxon>
    </lineage>
</organism>
<keyword evidence="3" id="KW-1185">Reference proteome</keyword>
<gene>
    <name evidence="2" type="ORF">FC96_GL000846</name>
</gene>
<dbReference type="PATRIC" id="fig|1302272.5.peg.846"/>
<dbReference type="Proteomes" id="UP000050911">
    <property type="component" value="Unassembled WGS sequence"/>
</dbReference>
<comment type="caution">
    <text evidence="2">The sequence shown here is derived from an EMBL/GenBank/DDBJ whole genome shotgun (WGS) entry which is preliminary data.</text>
</comment>
<evidence type="ECO:0008006" key="4">
    <source>
        <dbReference type="Google" id="ProtNLM"/>
    </source>
</evidence>
<protein>
    <recommendedName>
        <fullName evidence="4">D-alanyl-D-alanine carboxypeptidase</fullName>
    </recommendedName>
</protein>
<sequence length="272" mass="30017">MGAMKLKRLMALSLCLLVGGVATWDGGSSAQAASTTWQWVKTKKYPDVAYHLKDATKSATMWDLKHNKKIHNLKNYPKTTWYLSQSVKLQMGKKSGIYYLVKNNTNKVAGLVYRDYLKKGVNPDDKLANDPAVKAYGGNLAGIKSFREEKTLQVDILALFPGTILNDALSADAKTDLNAAPELGRKYSATNKNAKAIGIFSPYNWIKTTAKTDYSKLVADALTAQGYTAAKRRNYKGYQIGIYATPHGYVTGYKNWVSGYGSWGIYLVPTAD</sequence>
<dbReference type="STRING" id="1302272.FC96_GL000846"/>
<dbReference type="EMBL" id="AZCX01000014">
    <property type="protein sequence ID" value="KRK46955.1"/>
    <property type="molecule type" value="Genomic_DNA"/>
</dbReference>
<evidence type="ECO:0000256" key="1">
    <source>
        <dbReference type="SAM" id="SignalP"/>
    </source>
</evidence>
<feature type="chain" id="PRO_5039185779" description="D-alanyl-D-alanine carboxypeptidase" evidence="1">
    <location>
        <begin position="25"/>
        <end position="272"/>
    </location>
</feature>
<proteinExistence type="predicted"/>
<feature type="signal peptide" evidence="1">
    <location>
        <begin position="1"/>
        <end position="24"/>
    </location>
</feature>